<dbReference type="HOGENOM" id="CLU_2566852_0_0_10"/>
<reference evidence="1 2" key="1">
    <citation type="submission" date="2013-04" db="EMBL/GenBank/DDBJ databases">
        <title>The Genome Sequence of Bacteroides thetaiotaomicron dnLKV9.</title>
        <authorList>
            <consortium name="The Broad Institute Genomics Platform"/>
            <consortium name="The Broad Institute Genome Sequencing Center for Infectious Disease"/>
            <person name="Earl A."/>
            <person name="Xavier R."/>
            <person name="Kuhn K."/>
            <person name="Stappenbeck T."/>
            <person name="Walker B."/>
            <person name="Young S."/>
            <person name="Zeng Q."/>
            <person name="Gargeya S."/>
            <person name="Fitzgerald M."/>
            <person name="Haas B."/>
            <person name="Abouelleil A."/>
            <person name="Allen A.W."/>
            <person name="Alvarado L."/>
            <person name="Arachchi H.M."/>
            <person name="Berlin A.M."/>
            <person name="Chapman S.B."/>
            <person name="Gainer-Dewar J."/>
            <person name="Goldberg J."/>
            <person name="Griggs A."/>
            <person name="Gujja S."/>
            <person name="Hansen M."/>
            <person name="Howarth C."/>
            <person name="Imamovic A."/>
            <person name="Ireland A."/>
            <person name="Larimer J."/>
            <person name="McCowan C."/>
            <person name="Murphy C."/>
            <person name="Pearson M."/>
            <person name="Poon T.W."/>
            <person name="Priest M."/>
            <person name="Roberts A."/>
            <person name="Saif S."/>
            <person name="Shea T."/>
            <person name="Sisk P."/>
            <person name="Sykes S."/>
            <person name="Wortman J."/>
            <person name="Nusbaum C."/>
            <person name="Birren B."/>
        </authorList>
    </citation>
    <scope>NUCLEOTIDE SEQUENCE [LARGE SCALE GENOMIC DNA]</scope>
    <source>
        <strain evidence="2">dnLKV9</strain>
    </source>
</reference>
<proteinExistence type="predicted"/>
<accession>R9HAR5</accession>
<sequence>MNPTIRRMNKKEQSCTISRGLDLSMSQGKITLAFDKSPMQRLILNYFFRHAAYFPNLKTGYAAFSVFLHLKPIYNETDTAI</sequence>
<evidence type="ECO:0000313" key="1">
    <source>
        <dbReference type="EMBL" id="EOS01014.1"/>
    </source>
</evidence>
<comment type="caution">
    <text evidence="1">The sequence shown here is derived from an EMBL/GenBank/DDBJ whole genome shotgun (WGS) entry which is preliminary data.</text>
</comment>
<dbReference type="AlphaFoldDB" id="R9HAR5"/>
<dbReference type="EMBL" id="ASSM01000009">
    <property type="protein sequence ID" value="EOS01014.1"/>
    <property type="molecule type" value="Genomic_DNA"/>
</dbReference>
<evidence type="ECO:0000313" key="2">
    <source>
        <dbReference type="Proteomes" id="UP000014207"/>
    </source>
</evidence>
<gene>
    <name evidence="1" type="ORF">C799_02867</name>
</gene>
<organism evidence="1 2">
    <name type="scientific">Bacteroides thetaiotaomicron dnLKV9</name>
    <dbReference type="NCBI Taxonomy" id="1235785"/>
    <lineage>
        <taxon>Bacteria</taxon>
        <taxon>Pseudomonadati</taxon>
        <taxon>Bacteroidota</taxon>
        <taxon>Bacteroidia</taxon>
        <taxon>Bacteroidales</taxon>
        <taxon>Bacteroidaceae</taxon>
        <taxon>Bacteroides</taxon>
    </lineage>
</organism>
<name>R9HAR5_BACT4</name>
<protein>
    <submittedName>
        <fullName evidence="1">Uncharacterized protein</fullName>
    </submittedName>
</protein>
<dbReference type="PATRIC" id="fig|1235785.3.peg.2886"/>
<dbReference type="RefSeq" id="WP_016268698.1">
    <property type="nucleotide sequence ID" value="NZ_KE159459.1"/>
</dbReference>
<dbReference type="Proteomes" id="UP000014207">
    <property type="component" value="Unassembled WGS sequence"/>
</dbReference>